<reference evidence="1 2" key="1">
    <citation type="submission" date="2021-06" db="EMBL/GenBank/DDBJ databases">
        <authorList>
            <person name="Palmer J.M."/>
        </authorList>
    </citation>
    <scope>NUCLEOTIDE SEQUENCE [LARGE SCALE GENOMIC DNA]</scope>
    <source>
        <strain evidence="1 2">MEX-2019</strain>
        <tissue evidence="1">Muscle</tissue>
    </source>
</reference>
<gene>
    <name evidence="1" type="ORF">CRENBAI_007832</name>
</gene>
<proteinExistence type="predicted"/>
<protein>
    <submittedName>
        <fullName evidence="1">Uncharacterized protein</fullName>
    </submittedName>
</protein>
<evidence type="ECO:0000313" key="2">
    <source>
        <dbReference type="Proteomes" id="UP001311232"/>
    </source>
</evidence>
<name>A0AAV9S0Y0_9TELE</name>
<dbReference type="Proteomes" id="UP001311232">
    <property type="component" value="Unassembled WGS sequence"/>
</dbReference>
<evidence type="ECO:0000313" key="1">
    <source>
        <dbReference type="EMBL" id="KAK5614978.1"/>
    </source>
</evidence>
<sequence>MLSYLNTFIFFLKRMLLPALKIFHMLDNFGLILQMQQEAFSKWLHSKLQKDQILFTTYIPHCSVSQQFLIFPLFTSETQEGVSGGHFQTQAVLVFCRCQR</sequence>
<keyword evidence="2" id="KW-1185">Reference proteome</keyword>
<comment type="caution">
    <text evidence="1">The sequence shown here is derived from an EMBL/GenBank/DDBJ whole genome shotgun (WGS) entry which is preliminary data.</text>
</comment>
<accession>A0AAV9S0Y0</accession>
<dbReference type="EMBL" id="JAHHUM010001030">
    <property type="protein sequence ID" value="KAK5614978.1"/>
    <property type="molecule type" value="Genomic_DNA"/>
</dbReference>
<organism evidence="1 2">
    <name type="scientific">Crenichthys baileyi</name>
    <name type="common">White River springfish</name>
    <dbReference type="NCBI Taxonomy" id="28760"/>
    <lineage>
        <taxon>Eukaryota</taxon>
        <taxon>Metazoa</taxon>
        <taxon>Chordata</taxon>
        <taxon>Craniata</taxon>
        <taxon>Vertebrata</taxon>
        <taxon>Euteleostomi</taxon>
        <taxon>Actinopterygii</taxon>
        <taxon>Neopterygii</taxon>
        <taxon>Teleostei</taxon>
        <taxon>Neoteleostei</taxon>
        <taxon>Acanthomorphata</taxon>
        <taxon>Ovalentaria</taxon>
        <taxon>Atherinomorphae</taxon>
        <taxon>Cyprinodontiformes</taxon>
        <taxon>Goodeidae</taxon>
        <taxon>Crenichthys</taxon>
    </lineage>
</organism>
<dbReference type="AlphaFoldDB" id="A0AAV9S0Y0"/>